<sequence length="153" mass="16895">MIGVTARIVSAFVRGNAVAVEDLSDLIRTTYAALVTTAMPMQVPLTDQPRPAVPIKKSVQPDAVICLECGKPQKMLKRHLATSHGLSVTDYRTKWSLPADYPVVAPSYAEHRSAMAIKIGLGRKRKKTVEPEEVVESKPRHHYPASRWSKPTP</sequence>
<keyword evidence="4" id="KW-1185">Reference proteome</keyword>
<dbReference type="AlphaFoldDB" id="Q2W815"/>
<reference evidence="3 4" key="1">
    <citation type="journal article" date="2005" name="DNA Res.">
        <title>Complete genome sequence of the facultative anaerobic magnetotactic bacterium Magnetospirillum sp. strain AMB-1.</title>
        <authorList>
            <person name="Matsunaga T."/>
            <person name="Okamura Y."/>
            <person name="Fukuda Y."/>
            <person name="Wahyudi A.T."/>
            <person name="Murase Y."/>
            <person name="Takeyama H."/>
        </authorList>
    </citation>
    <scope>NUCLEOTIDE SEQUENCE [LARGE SCALE GENOMIC DNA]</scope>
    <source>
        <strain evidence="4">ATCC 700264 / AMB-1</strain>
    </source>
</reference>
<feature type="region of interest" description="Disordered" evidence="2">
    <location>
        <begin position="125"/>
        <end position="153"/>
    </location>
</feature>
<dbReference type="KEGG" id="mag:amb1206"/>
<evidence type="ECO:0000256" key="2">
    <source>
        <dbReference type="SAM" id="MobiDB-lite"/>
    </source>
</evidence>
<evidence type="ECO:0000313" key="4">
    <source>
        <dbReference type="Proteomes" id="UP000007058"/>
    </source>
</evidence>
<dbReference type="GO" id="GO:0008270">
    <property type="term" value="F:zinc ion binding"/>
    <property type="evidence" value="ECO:0007669"/>
    <property type="project" value="InterPro"/>
</dbReference>
<dbReference type="InterPro" id="IPR041920">
    <property type="entry name" value="ROS/MUCR_sf"/>
</dbReference>
<dbReference type="OrthoDB" id="9809693at2"/>
<comment type="similarity">
    <text evidence="1">Belongs to the ros/MucR family.</text>
</comment>
<name>Q2W815_PARM1</name>
<proteinExistence type="inferred from homology"/>
<dbReference type="GO" id="GO:0003677">
    <property type="term" value="F:DNA binding"/>
    <property type="evidence" value="ECO:0007669"/>
    <property type="project" value="InterPro"/>
</dbReference>
<organism evidence="3 4">
    <name type="scientific">Paramagnetospirillum magneticum (strain ATCC 700264 / AMB-1)</name>
    <name type="common">Magnetospirillum magneticum</name>
    <dbReference type="NCBI Taxonomy" id="342108"/>
    <lineage>
        <taxon>Bacteria</taxon>
        <taxon>Pseudomonadati</taxon>
        <taxon>Pseudomonadota</taxon>
        <taxon>Alphaproteobacteria</taxon>
        <taxon>Rhodospirillales</taxon>
        <taxon>Magnetospirillaceae</taxon>
        <taxon>Paramagnetospirillum</taxon>
    </lineage>
</organism>
<accession>Q2W815</accession>
<dbReference type="Proteomes" id="UP000007058">
    <property type="component" value="Chromosome"/>
</dbReference>
<protein>
    <submittedName>
        <fullName evidence="3">Transcriptional regulatory protein mucR</fullName>
    </submittedName>
</protein>
<dbReference type="EMBL" id="AP007255">
    <property type="protein sequence ID" value="BAE50010.1"/>
    <property type="molecule type" value="Genomic_DNA"/>
</dbReference>
<dbReference type="Gene3D" id="1.10.10.1550">
    <property type="entry name" value="ROS/MUCR transcriptional regulator protein"/>
    <property type="match status" value="1"/>
</dbReference>
<dbReference type="RefSeq" id="WP_011383618.1">
    <property type="nucleotide sequence ID" value="NC_007626.1"/>
</dbReference>
<dbReference type="HOGENOM" id="CLU_106247_2_0_5"/>
<dbReference type="InterPro" id="IPR008807">
    <property type="entry name" value="ROS_MUCR"/>
</dbReference>
<dbReference type="GO" id="GO:0006355">
    <property type="term" value="P:regulation of DNA-templated transcription"/>
    <property type="evidence" value="ECO:0007669"/>
    <property type="project" value="InterPro"/>
</dbReference>
<evidence type="ECO:0000256" key="1">
    <source>
        <dbReference type="ARBA" id="ARBA00007031"/>
    </source>
</evidence>
<evidence type="ECO:0000313" key="3">
    <source>
        <dbReference type="EMBL" id="BAE50010.1"/>
    </source>
</evidence>
<gene>
    <name evidence="3" type="ordered locus">amb1206</name>
</gene>
<dbReference type="STRING" id="342108.amb1206"/>
<dbReference type="Pfam" id="PF05443">
    <property type="entry name" value="ROS_MUCR"/>
    <property type="match status" value="1"/>
</dbReference>